<dbReference type="GO" id="GO:0005524">
    <property type="term" value="F:ATP binding"/>
    <property type="evidence" value="ECO:0007669"/>
    <property type="project" value="UniProtKB-KW"/>
</dbReference>
<protein>
    <recommendedName>
        <fullName evidence="3">1-phosphatidylinositol 4-kinase</fullName>
        <ecNumber evidence="3">2.7.1.67</ecNumber>
    </recommendedName>
</protein>
<dbReference type="InterPro" id="IPR045495">
    <property type="entry name" value="PI4K_N"/>
</dbReference>
<dbReference type="InParanoid" id="A0A1Y2BF90"/>
<dbReference type="GO" id="GO:0004430">
    <property type="term" value="F:1-phosphatidylinositol 4-kinase activity"/>
    <property type="evidence" value="ECO:0007669"/>
    <property type="project" value="UniProtKB-EC"/>
</dbReference>
<evidence type="ECO:0000256" key="2">
    <source>
        <dbReference type="ARBA" id="ARBA00006209"/>
    </source>
</evidence>
<name>A0A1Y2BF90_9TREE</name>
<dbReference type="EMBL" id="MCFC01000006">
    <property type="protein sequence ID" value="ORY33464.1"/>
    <property type="molecule type" value="Genomic_DNA"/>
</dbReference>
<evidence type="ECO:0000256" key="1">
    <source>
        <dbReference type="ARBA" id="ARBA00001686"/>
    </source>
</evidence>
<dbReference type="CDD" id="cd05167">
    <property type="entry name" value="PI4Kc_III_alpha"/>
    <property type="match status" value="1"/>
</dbReference>
<dbReference type="PANTHER" id="PTHR10048">
    <property type="entry name" value="PHOSPHATIDYLINOSITOL KINASE"/>
    <property type="match status" value="1"/>
</dbReference>
<dbReference type="SUPFAM" id="SSF56112">
    <property type="entry name" value="Protein kinase-like (PK-like)"/>
    <property type="match status" value="1"/>
</dbReference>
<dbReference type="STRING" id="71784.A0A1Y2BF90"/>
<reference evidence="11 12" key="1">
    <citation type="submission" date="2016-07" db="EMBL/GenBank/DDBJ databases">
        <title>Pervasive Adenine N6-methylation of Active Genes in Fungi.</title>
        <authorList>
            <consortium name="DOE Joint Genome Institute"/>
            <person name="Mondo S.J."/>
            <person name="Dannebaum R.O."/>
            <person name="Kuo R.C."/>
            <person name="Labutti K."/>
            <person name="Haridas S."/>
            <person name="Kuo A."/>
            <person name="Salamov A."/>
            <person name="Ahrendt S.R."/>
            <person name="Lipzen A."/>
            <person name="Sullivan W."/>
            <person name="Andreopoulos W.B."/>
            <person name="Clum A."/>
            <person name="Lindquist E."/>
            <person name="Daum C."/>
            <person name="Ramamoorthy G.K."/>
            <person name="Gryganskyi A."/>
            <person name="Culley D."/>
            <person name="Magnuson J.K."/>
            <person name="James T.Y."/>
            <person name="O'Malley M.A."/>
            <person name="Stajich J.E."/>
            <person name="Spatafora J.W."/>
            <person name="Visel A."/>
            <person name="Grigoriev I.V."/>
        </authorList>
    </citation>
    <scope>NUCLEOTIDE SEQUENCE [LARGE SCALE GENOMIC DNA]</scope>
    <source>
        <strain evidence="11 12">68-887.2</strain>
    </source>
</reference>
<dbReference type="PROSITE" id="PS50290">
    <property type="entry name" value="PI3_4_KINASE_3"/>
    <property type="match status" value="1"/>
</dbReference>
<dbReference type="SMART" id="SM00145">
    <property type="entry name" value="PI3Ka"/>
    <property type="match status" value="1"/>
</dbReference>
<dbReference type="OrthoDB" id="10264149at2759"/>
<dbReference type="SMART" id="SM00146">
    <property type="entry name" value="PI3Kc"/>
    <property type="match status" value="1"/>
</dbReference>
<dbReference type="GO" id="GO:0046854">
    <property type="term" value="P:phosphatidylinositol phosphate biosynthetic process"/>
    <property type="evidence" value="ECO:0007669"/>
    <property type="project" value="InterPro"/>
</dbReference>
<dbReference type="Pfam" id="PF19274">
    <property type="entry name" value="PI4K_N"/>
    <property type="match status" value="1"/>
</dbReference>
<dbReference type="SUPFAM" id="SSF48371">
    <property type="entry name" value="ARM repeat"/>
    <property type="match status" value="2"/>
</dbReference>
<dbReference type="Proteomes" id="UP000193986">
    <property type="component" value="Unassembled WGS sequence"/>
</dbReference>
<dbReference type="InterPro" id="IPR001263">
    <property type="entry name" value="PI3K_accessory_dom"/>
</dbReference>
<feature type="domain" description="PIK helical" evidence="10">
    <location>
        <begin position="1447"/>
        <end position="1633"/>
    </location>
</feature>
<dbReference type="PROSITE" id="PS00916">
    <property type="entry name" value="PI3_4_KINASE_2"/>
    <property type="match status" value="1"/>
</dbReference>
<evidence type="ECO:0000256" key="6">
    <source>
        <dbReference type="ARBA" id="ARBA00022777"/>
    </source>
</evidence>
<dbReference type="PROSITE" id="PS51545">
    <property type="entry name" value="PIK_HELICAL"/>
    <property type="match status" value="1"/>
</dbReference>
<comment type="similarity">
    <text evidence="2">Belongs to the PI3/PI4-kinase family. Type III PI4K subfamily.</text>
</comment>
<evidence type="ECO:0000313" key="11">
    <source>
        <dbReference type="EMBL" id="ORY33464.1"/>
    </source>
</evidence>
<dbReference type="InterPro" id="IPR000403">
    <property type="entry name" value="PI3/4_kinase_cat_dom"/>
</dbReference>
<dbReference type="Pfam" id="PF00613">
    <property type="entry name" value="PI3Ka"/>
    <property type="match status" value="1"/>
</dbReference>
<evidence type="ECO:0000259" key="10">
    <source>
        <dbReference type="PROSITE" id="PS51545"/>
    </source>
</evidence>
<dbReference type="FunCoup" id="A0A1Y2BF90">
    <property type="interactions" value="209"/>
</dbReference>
<dbReference type="FunFam" id="3.30.1010.10:FF:000014">
    <property type="entry name" value="Phosphatidylinositol 4-kinase STT4"/>
    <property type="match status" value="1"/>
</dbReference>
<evidence type="ECO:0000256" key="5">
    <source>
        <dbReference type="ARBA" id="ARBA00022741"/>
    </source>
</evidence>
<dbReference type="InterPro" id="IPR015433">
    <property type="entry name" value="PI3/4_kinase"/>
</dbReference>
<comment type="catalytic activity">
    <reaction evidence="1">
        <text>a 1,2-diacyl-sn-glycero-3-phospho-(1D-myo-inositol) + ATP = a 1,2-diacyl-sn-glycero-3-phospho-(1D-myo-inositol 4-phosphate) + ADP + H(+)</text>
        <dbReference type="Rhea" id="RHEA:19877"/>
        <dbReference type="ChEBI" id="CHEBI:15378"/>
        <dbReference type="ChEBI" id="CHEBI:30616"/>
        <dbReference type="ChEBI" id="CHEBI:57880"/>
        <dbReference type="ChEBI" id="CHEBI:58178"/>
        <dbReference type="ChEBI" id="CHEBI:456216"/>
        <dbReference type="EC" id="2.7.1.67"/>
    </reaction>
</comment>
<dbReference type="PROSITE" id="PS00915">
    <property type="entry name" value="PI3_4_KINASE_1"/>
    <property type="match status" value="1"/>
</dbReference>
<keyword evidence="12" id="KW-1185">Reference proteome</keyword>
<dbReference type="FunFam" id="1.25.40.70:FF:000011">
    <property type="entry name" value="Phosphatidylinositol 4-kinase alpha"/>
    <property type="match status" value="1"/>
</dbReference>
<evidence type="ECO:0000256" key="8">
    <source>
        <dbReference type="SAM" id="MobiDB-lite"/>
    </source>
</evidence>
<organism evidence="11 12">
    <name type="scientific">Naematelia encephala</name>
    <dbReference type="NCBI Taxonomy" id="71784"/>
    <lineage>
        <taxon>Eukaryota</taxon>
        <taxon>Fungi</taxon>
        <taxon>Dikarya</taxon>
        <taxon>Basidiomycota</taxon>
        <taxon>Agaricomycotina</taxon>
        <taxon>Tremellomycetes</taxon>
        <taxon>Tremellales</taxon>
        <taxon>Naemateliaceae</taxon>
        <taxon>Naematelia</taxon>
    </lineage>
</organism>
<dbReference type="EC" id="2.7.1.67" evidence="3"/>
<keyword evidence="7" id="KW-0067">ATP-binding</keyword>
<feature type="region of interest" description="Disordered" evidence="8">
    <location>
        <begin position="113"/>
        <end position="132"/>
    </location>
</feature>
<proteinExistence type="inferred from homology"/>
<evidence type="ECO:0000256" key="7">
    <source>
        <dbReference type="ARBA" id="ARBA00022840"/>
    </source>
</evidence>
<feature type="domain" description="PI3K/PI4K catalytic" evidence="9">
    <location>
        <begin position="1732"/>
        <end position="1997"/>
    </location>
</feature>
<keyword evidence="4" id="KW-0808">Transferase</keyword>
<dbReference type="GO" id="GO:0005886">
    <property type="term" value="C:plasma membrane"/>
    <property type="evidence" value="ECO:0007669"/>
    <property type="project" value="TreeGrafter"/>
</dbReference>
<keyword evidence="6" id="KW-0418">Kinase</keyword>
<evidence type="ECO:0000256" key="3">
    <source>
        <dbReference type="ARBA" id="ARBA00012169"/>
    </source>
</evidence>
<dbReference type="InterPro" id="IPR018936">
    <property type="entry name" value="PI3/4_kinase_CS"/>
</dbReference>
<dbReference type="InterPro" id="IPR016024">
    <property type="entry name" value="ARM-type_fold"/>
</dbReference>
<dbReference type="Gene3D" id="3.30.1010.10">
    <property type="entry name" value="Phosphatidylinositol 3-kinase Catalytic Subunit, Chain A, domain 4"/>
    <property type="match status" value="1"/>
</dbReference>
<dbReference type="InterPro" id="IPR042236">
    <property type="entry name" value="PI3K_accessory_sf"/>
</dbReference>
<dbReference type="Gene3D" id="1.10.1070.11">
    <property type="entry name" value="Phosphatidylinositol 3-/4-kinase, catalytic domain"/>
    <property type="match status" value="1"/>
</dbReference>
<keyword evidence="5" id="KW-0547">Nucleotide-binding</keyword>
<gene>
    <name evidence="11" type="ORF">BCR39DRAFT_520273</name>
</gene>
<evidence type="ECO:0000313" key="12">
    <source>
        <dbReference type="Proteomes" id="UP000193986"/>
    </source>
</evidence>
<accession>A0A1Y2BF90</accession>
<dbReference type="Gene3D" id="1.25.40.70">
    <property type="entry name" value="Phosphatidylinositol 3-kinase, accessory domain (PIK)"/>
    <property type="match status" value="1"/>
</dbReference>
<dbReference type="GO" id="GO:0048015">
    <property type="term" value="P:phosphatidylinositol-mediated signaling"/>
    <property type="evidence" value="ECO:0007669"/>
    <property type="project" value="TreeGrafter"/>
</dbReference>
<dbReference type="InterPro" id="IPR011009">
    <property type="entry name" value="Kinase-like_dom_sf"/>
</dbReference>
<sequence length="2013" mass="222785">MDCLDEPLHLQILTSLASSLAKTPLEKASGAPDAGGEDHHVNVLLEGLPITPVGGQLGCGNQNGDEHDEWDDFEINHAISFAHYVSSLPVGSLYLETSLPRIKLLLNGLLHQGRPHRSDSTPSSSGGSRFDRVGAGTAPQAQLCEGLLRSLIWISWTGDQTAAEVGGILVDLLHNVRVMMKEDTSLTFPLVLLQSIHSALSHCPLPDINPELLATLLNEIIAISAPGILVKLLQDSNSYGSSPGLPHRHNPFIAPHPVTPGAVVMLAAEIASILLATPLLPRREPEQERFASPAPTTHHQPTLPLVQTIQTNQLVEEQLVVGKEKLLYSISAGQAVLQDAGSAVLRWWSELTAHDGASSDEHETARRNSLFSLGGAIPDEEIELSVAVLHLMNLLSLHHPEPEPAHLARLRLFLSEDSTASDARVLEAAFICTCILARNNPDLGTSLTLHIRRLLMSPLPAFEGEMASHGGDVPPAVVAAAKCLAICIKVSGNDDLVPSTLYSLLNTLSHGGSTIVPGAAASVRTHPALIRDGERMTTSSISGGKKTDDQRRLVAVTAVEVVSRLALEINQDDIIHLSISLLLQRLRGIDLATEATIVTNLVPLALAGSNVDLVEVYRAFSQISRSSHPEDPRISSNALLAAQTKLARGLGRRLDCADGYLQELLVLFADKGTQTQMIAMAPAGYDSRDKENLAQLRADSEARVKEMKAGLAALLIPISTLMSHPSYHPDNAASPELVAHFRNMWFLCVTFGLSGPAGRTRLSEHQSEALSIIAEKTPALVLESATDYVESDLEYNSILRKDYAASVLSRQRAILSDYLPHQKHVYEIRIMSAPQTTLLMAIHDLEEARTLRQRPSVMLQYFCNESINQSSLIGCLDAIASKLLDVLLHRLSSQAVTHRMPHTISDEVCKILVCCTHRYRKVREIALRNAQRLIQTFPSLMCDRGVVFTLLEILTLLRRSCELQYTDEYSPVYDFHSDKLDLTLTLTEDFGVRNEITTQLHSVARGWLNLAISRSPIEVQSTLQSYLNESRDVLLIDSVEMGAGLALHFSKAIPRVDRQETLMPNIGGWPSDCSNLVASQFAAKNYHLGELSGARHVLNQGLSNLQSGFPGRSSKAEIQAFKSQMAEAVMNIRKREKSWSIPEIRRILLRAVSVLVHSPTMDSDIVHYLVELPMAAFTPLSIAAGADAWTWLLRARPGAEVAIIGEISAGWLATIGAGKGIFSTSMNYQDPFETPVEYSPSDKKILDLELAKARRLLRPHLLLINVLSSQFQAVKYREPGIMTSLIRLMMRSLVASKKMSTHPLAREVRFSLLLFGFQILASSRMEALLELRFRDRLYATAFAWFSVRPQWSFGSDRIQVGAEIKLLQEFLTAIQEDTVRGNYSVSSMSDRAPAFLVPGSTSLQDYTTLHRDRIRILQLLVESEISRLLVWYNPLNEPNRGSANPPALEKTIAHEEWSRLVLKAWKISPAMAVHMGERFKYGPVLSEIARLVRTDPKAVIDVPEALHYLLGDKLDSASRGALKWLPVWAAVPPVSALVYFQPRYGNHPLILQYGMRVLEQHPVELTFFFVPQVVQALRTDGLGYVERFIFETSKISQLFCHQIIWNMKANTYRDDDASQPDPMKPMLDRMIDMIVAGLSGKAKAFYDLEFEFFDEVTSISGKLRPFIKKSKPEKKEKIDEEMAKIKLSVGVYLPSNPDGVVIDLDRKSGRPLQSHAKAPFMATFKVQKEKIDLPTNASIEIADEARMVKTKYDVWQSAIFKVGDDCRQDVLALQIIAMFKNVFNQIGLTLYLFPYRVTATAPGCGVIDVVPNATSRDEMGRAKVNDLLSYFIDKYGGVDTVPFQKARMNFIQSMAAYSVACYILQIKDRHNGNIMIDGDGHIVHIDFGFLFDIGPGGIKFEPSSFKLNHEMVALMGGRDSQGYKMFAELTVKAFLAIRPHADQLCDACHLMLGTGLPSFKGEGTIRRLKDRFALHLNERAGAEYMMGVVRNAHENMRSNVYDGFQKMQNGIPY</sequence>
<dbReference type="GO" id="GO:0005737">
    <property type="term" value="C:cytoplasm"/>
    <property type="evidence" value="ECO:0007669"/>
    <property type="project" value="TreeGrafter"/>
</dbReference>
<dbReference type="InterPro" id="IPR036940">
    <property type="entry name" value="PI3/4_kinase_cat_sf"/>
</dbReference>
<dbReference type="FunFam" id="1.10.1070.11:FF:000012">
    <property type="entry name" value="Phosphatidylinositol 4-kinase alpha 1"/>
    <property type="match status" value="1"/>
</dbReference>
<dbReference type="PANTHER" id="PTHR10048:SF15">
    <property type="entry name" value="PHOSPHATIDYLINOSITOL 4-KINASE ALPHA"/>
    <property type="match status" value="1"/>
</dbReference>
<comment type="caution">
    <text evidence="11">The sequence shown here is derived from an EMBL/GenBank/DDBJ whole genome shotgun (WGS) entry which is preliminary data.</text>
</comment>
<evidence type="ECO:0000259" key="9">
    <source>
        <dbReference type="PROSITE" id="PS50290"/>
    </source>
</evidence>
<dbReference type="Pfam" id="PF00454">
    <property type="entry name" value="PI3_PI4_kinase"/>
    <property type="match status" value="1"/>
</dbReference>
<evidence type="ECO:0000256" key="4">
    <source>
        <dbReference type="ARBA" id="ARBA00022679"/>
    </source>
</evidence>